<name>A0A7J5U1U4_9BACT</name>
<evidence type="ECO:0000256" key="1">
    <source>
        <dbReference type="SAM" id="Phobius"/>
    </source>
</evidence>
<keyword evidence="1" id="KW-0472">Membrane</keyword>
<dbReference type="Proteomes" id="UP000488299">
    <property type="component" value="Unassembled WGS sequence"/>
</dbReference>
<protein>
    <submittedName>
        <fullName evidence="2">Uncharacterized protein</fullName>
    </submittedName>
</protein>
<gene>
    <name evidence="2" type="ORF">F5984_05990</name>
</gene>
<comment type="caution">
    <text evidence="2">The sequence shown here is derived from an EMBL/GenBank/DDBJ whole genome shotgun (WGS) entry which is preliminary data.</text>
</comment>
<keyword evidence="1" id="KW-0812">Transmembrane</keyword>
<sequence length="62" mass="6787">MNANVRTNLAYVVAALAGLALLTYCFFSQAKSQHIDSLTTAVGGGMMALVIHYRNNRKQRQS</sequence>
<evidence type="ECO:0000313" key="2">
    <source>
        <dbReference type="EMBL" id="KAB7731774.1"/>
    </source>
</evidence>
<evidence type="ECO:0000313" key="3">
    <source>
        <dbReference type="Proteomes" id="UP000488299"/>
    </source>
</evidence>
<proteinExistence type="predicted"/>
<keyword evidence="1" id="KW-1133">Transmembrane helix</keyword>
<dbReference type="AlphaFoldDB" id="A0A7J5U1U4"/>
<reference evidence="2 3" key="1">
    <citation type="submission" date="2019-10" db="EMBL/GenBank/DDBJ databases">
        <title>Rudanella paleaurantiibacter sp. nov., isolated from sludge.</title>
        <authorList>
            <person name="Xu S.Q."/>
        </authorList>
    </citation>
    <scope>NUCLEOTIDE SEQUENCE [LARGE SCALE GENOMIC DNA]</scope>
    <source>
        <strain evidence="2 3">HX-22-17</strain>
    </source>
</reference>
<dbReference type="EMBL" id="WELI01000002">
    <property type="protein sequence ID" value="KAB7731774.1"/>
    <property type="molecule type" value="Genomic_DNA"/>
</dbReference>
<feature type="transmembrane region" description="Helical" evidence="1">
    <location>
        <begin position="35"/>
        <end position="53"/>
    </location>
</feature>
<feature type="transmembrane region" description="Helical" evidence="1">
    <location>
        <begin position="9"/>
        <end position="29"/>
    </location>
</feature>
<accession>A0A7J5U1U4</accession>
<organism evidence="2 3">
    <name type="scientific">Rudanella paleaurantiibacter</name>
    <dbReference type="NCBI Taxonomy" id="2614655"/>
    <lineage>
        <taxon>Bacteria</taxon>
        <taxon>Pseudomonadati</taxon>
        <taxon>Bacteroidota</taxon>
        <taxon>Cytophagia</taxon>
        <taxon>Cytophagales</taxon>
        <taxon>Cytophagaceae</taxon>
        <taxon>Rudanella</taxon>
    </lineage>
</organism>
<dbReference type="RefSeq" id="WP_152123366.1">
    <property type="nucleotide sequence ID" value="NZ_WELI01000002.1"/>
</dbReference>
<keyword evidence="3" id="KW-1185">Reference proteome</keyword>